<keyword evidence="15" id="KW-0106">Calcium</keyword>
<feature type="disulfide bond" evidence="16">
    <location>
        <begin position="524"/>
        <end position="557"/>
    </location>
</feature>
<evidence type="ECO:0000256" key="5">
    <source>
        <dbReference type="ARBA" id="ARBA00022723"/>
    </source>
</evidence>
<dbReference type="CDD" id="cd04273">
    <property type="entry name" value="ZnMc_ADAMTS_like"/>
    <property type="match status" value="1"/>
</dbReference>
<keyword evidence="6 19" id="KW-0732">Signal</keyword>
<evidence type="ECO:0000259" key="21">
    <source>
        <dbReference type="PROSITE" id="PS50900"/>
    </source>
</evidence>
<dbReference type="GO" id="GO:0004222">
    <property type="term" value="F:metalloendopeptidase activity"/>
    <property type="evidence" value="ECO:0007669"/>
    <property type="project" value="InterPro"/>
</dbReference>
<evidence type="ECO:0000256" key="2">
    <source>
        <dbReference type="ARBA" id="ARBA00022525"/>
    </source>
</evidence>
<feature type="compositionally biased region" description="Low complexity" evidence="18">
    <location>
        <begin position="1311"/>
        <end position="1329"/>
    </location>
</feature>
<feature type="binding site" evidence="15">
    <location>
        <position position="373"/>
    </location>
    <ligand>
        <name>Ca(2+)</name>
        <dbReference type="ChEBI" id="CHEBI:29108"/>
        <label>1</label>
    </ligand>
</feature>
<evidence type="ECO:0000256" key="3">
    <source>
        <dbReference type="ARBA" id="ARBA00022530"/>
    </source>
</evidence>
<dbReference type="InterPro" id="IPR036383">
    <property type="entry name" value="TSP1_rpt_sf"/>
</dbReference>
<feature type="disulfide bond" evidence="16">
    <location>
        <begin position="504"/>
        <end position="529"/>
    </location>
</feature>
<dbReference type="Pfam" id="PF17771">
    <property type="entry name" value="ADAMTS_CR_2"/>
    <property type="match status" value="1"/>
</dbReference>
<dbReference type="Pfam" id="PF05986">
    <property type="entry name" value="ADAMTS_spacer1"/>
    <property type="match status" value="1"/>
</dbReference>
<feature type="region of interest" description="Disordered" evidence="18">
    <location>
        <begin position="61"/>
        <end position="102"/>
    </location>
</feature>
<evidence type="ECO:0000256" key="12">
    <source>
        <dbReference type="ARBA" id="ARBA00023157"/>
    </source>
</evidence>
<feature type="disulfide bond" evidence="16">
    <location>
        <begin position="551"/>
        <end position="562"/>
    </location>
</feature>
<dbReference type="InterPro" id="IPR024079">
    <property type="entry name" value="MetalloPept_cat_dom_sf"/>
</dbReference>
<evidence type="ECO:0000256" key="17">
    <source>
        <dbReference type="PROSITE-ProRule" id="PRU00276"/>
    </source>
</evidence>
<dbReference type="InterPro" id="IPR010909">
    <property type="entry name" value="PLAC"/>
</dbReference>
<dbReference type="Pfam" id="PF01562">
    <property type="entry name" value="Pep_M12B_propep"/>
    <property type="match status" value="1"/>
</dbReference>
<sequence>MDSPGFTIFIMLPVFLQTTGLSSSIDSLQHKLGDYGLVRPMLTDAEGRFVSHAISSGQVSGGQFRRRWRREAGSASDAQDRSGKEMNSSSSSSSSSSGNSGSQEPLYYNVTIFGRELHLSLRLNSRLVAPGAKMEWQSDGREEKGQWVQGHVSHTEPLHHGCLYVGDIIGTRGAAVAISNCDGLAGMIRTEHEEFFIEPLEKGQHMIQQEEEGAGREHIVYRTSAVKKKPHVGPGAADYRTRGADLDGLMDLETLYRGVEQNLNHSRRARRQAQDGAYNIEVMLGVDDSVEQFHGHEHIQMYLLTLMNIVNEIYHDDSLGAQINVVLVRIIVLGPEKSAQLIVKGNPSMSLQNVCRWAFLQQKSNTEDTEYHDHAIFLTRQEFGPTGMQGYAPVTGMCHPVRSCTLNHEDGFSSAFVVAHETGHVLGMEHDGQGNRCGDEVPLGSIMAPLVQAAFHRFQWSRCSKHELTRYLHSYDCLRDDPFNHEWPSIPSLPGLHYSMNQQCRFDFGAGYMMCTAYRPFDPCRQLWCSHPDNPFFCKTKKGPPIDGTMCGDGMHCFKGHCVMLSPDLIRQDGQWGSWSPWGQCSRSCGGGVRFRTRDCNNPYPANGGRTCLGRTYQFELCSREECGGLYQDFREKQCLSWAHTLDEQKAKHHWLPYEHRDPKLRCQLHCQSKETRHVVRMKPMVEDGTHCSYKDPYSVCVRGGCEKVGCDGVLGSMQQEDYCGVCGGDSSTCHTRRGTITHYPQKPGYLKVLEIPRGARHLLVQIPRGAPHALVVKNRASGQFFLNADRKFPEFTSVIEKGVEWEYEKDKDKETLQTTGPLRHDTVILILTNGETNITLTFKFIIKNESVSATYKWVSEGYSSCSKSCGRGQQDQRFACMETTDIVVKVENRFCEHIKKLPSKSIYCNMNKCPPPIWDVGPWEPCSETCGKLGYKTRTVSCYKLLENGTKGNKTRNKYCNDNRPDSRQPCNRHPCPHWKVGPWSECSVTCGSGSQERQVQCRNRGDITVPCFEDGKPATVQKCLMSPCQSNFLIQWLSKPNSRDFTPKISPRHHCQKDRSVFCRMEVLRQYCDQPGYQRLCCKSCAANSTTSDQSKSTTRSSHPAQHTNASSGTLTSSHPAQHTNATSGTLTSSHTAQHTNASSGTLTNTAHPTQSYSATPFSTSQKSTTFTNTADPSKHGTTPSSPFTLLSNLPADPRAPRVISASDGMSENSTVLSRLVTTTTWLEYTPTKSPTHIMDDSLITSTSVPVDDSAFTIPASEDDGMDLTTPGWLEVTEPLTESLTLPSTSTDHNREEIFTSTMAMTTTATTTTTSPVTSTTSTSKPTTRPEVTSEGNGINIPFRIIGVDNDVPLNNVISQRGRVFLRERTRNKRIQELLEEKRNFLLRLKREQAA</sequence>
<feature type="binding site" evidence="15">
    <location>
        <position position="480"/>
    </location>
    <ligand>
        <name>Ca(2+)</name>
        <dbReference type="ChEBI" id="CHEBI:29108"/>
        <label>1</label>
    </ligand>
</feature>
<feature type="disulfide bond" evidence="16">
    <location>
        <begin position="355"/>
        <end position="404"/>
    </location>
</feature>
<keyword evidence="11" id="KW-0865">Zymogen</keyword>
<dbReference type="SMART" id="SM00209">
    <property type="entry name" value="TSP1"/>
    <property type="match status" value="4"/>
</dbReference>
<dbReference type="InterPro" id="IPR010294">
    <property type="entry name" value="ADAMTS_spacer1"/>
</dbReference>
<dbReference type="Pfam" id="PF19236">
    <property type="entry name" value="ADAMTS_CR_3"/>
    <property type="match status" value="1"/>
</dbReference>
<feature type="domain" description="PLAC" evidence="21">
    <location>
        <begin position="1053"/>
        <end position="1091"/>
    </location>
</feature>
<proteinExistence type="predicted"/>
<dbReference type="OrthoDB" id="5855429at2759"/>
<keyword evidence="10" id="KW-0482">Metalloprotease</keyword>
<dbReference type="PANTHER" id="PTHR13723">
    <property type="entry name" value="ADAMTS A DISINTEGRIN AND METALLOPROTEASE WITH THROMBOSPONDIN MOTIFS PROTEASE"/>
    <property type="match status" value="1"/>
</dbReference>
<dbReference type="InterPro" id="IPR001590">
    <property type="entry name" value="Peptidase_M12B"/>
</dbReference>
<dbReference type="Gene3D" id="3.40.1620.60">
    <property type="match status" value="1"/>
</dbReference>
<dbReference type="Proteomes" id="UP000515152">
    <property type="component" value="Chromosome 20"/>
</dbReference>
<dbReference type="InterPro" id="IPR013273">
    <property type="entry name" value="ADAMTS/ADAMTS-like"/>
</dbReference>
<feature type="binding site" evidence="15 17">
    <location>
        <position position="420"/>
    </location>
    <ligand>
        <name>Zn(2+)</name>
        <dbReference type="ChEBI" id="CHEBI:29105"/>
        <note>catalytic</note>
    </ligand>
</feature>
<evidence type="ECO:0000256" key="19">
    <source>
        <dbReference type="SAM" id="SignalP"/>
    </source>
</evidence>
<evidence type="ECO:0000256" key="13">
    <source>
        <dbReference type="ARBA" id="ARBA00023180"/>
    </source>
</evidence>
<evidence type="ECO:0000259" key="20">
    <source>
        <dbReference type="PROSITE" id="PS50215"/>
    </source>
</evidence>
<comment type="caution">
    <text evidence="17">Lacks conserved residue(s) required for the propagation of feature annotation.</text>
</comment>
<dbReference type="Pfam" id="PF00090">
    <property type="entry name" value="TSP_1"/>
    <property type="match status" value="1"/>
</dbReference>
<evidence type="ECO:0000256" key="7">
    <source>
        <dbReference type="ARBA" id="ARBA00022737"/>
    </source>
</evidence>
<evidence type="ECO:0000256" key="18">
    <source>
        <dbReference type="SAM" id="MobiDB-lite"/>
    </source>
</evidence>
<keyword evidence="22" id="KW-1185">Reference proteome</keyword>
<dbReference type="SUPFAM" id="SSF82895">
    <property type="entry name" value="TSP-1 type 1 repeat"/>
    <property type="match status" value="4"/>
</dbReference>
<accession>A0A6P8H4L9</accession>
<dbReference type="PRINTS" id="PR01705">
    <property type="entry name" value="TSP1REPEAT"/>
</dbReference>
<evidence type="ECO:0000313" key="22">
    <source>
        <dbReference type="Proteomes" id="UP000515152"/>
    </source>
</evidence>
<evidence type="ECO:0000256" key="6">
    <source>
        <dbReference type="ARBA" id="ARBA00022729"/>
    </source>
</evidence>
<dbReference type="GO" id="GO:0031012">
    <property type="term" value="C:extracellular matrix"/>
    <property type="evidence" value="ECO:0007669"/>
    <property type="project" value="TreeGrafter"/>
</dbReference>
<dbReference type="Gene3D" id="3.40.390.10">
    <property type="entry name" value="Collagenase (Catalytic Domain)"/>
    <property type="match status" value="1"/>
</dbReference>
<dbReference type="InterPro" id="IPR000884">
    <property type="entry name" value="TSP1_rpt"/>
</dbReference>
<keyword evidence="5 15" id="KW-0479">Metal-binding</keyword>
<dbReference type="SUPFAM" id="SSF55486">
    <property type="entry name" value="Metalloproteases ('zincins'), catalytic domain"/>
    <property type="match status" value="1"/>
</dbReference>
<evidence type="ECO:0000256" key="8">
    <source>
        <dbReference type="ARBA" id="ARBA00022801"/>
    </source>
</evidence>
<keyword evidence="3" id="KW-0272">Extracellular matrix</keyword>
<name>A0A6P8H4L9_CLUHA</name>
<dbReference type="RefSeq" id="XP_031442647.1">
    <property type="nucleotide sequence ID" value="XM_031586787.2"/>
</dbReference>
<dbReference type="GO" id="GO:0006508">
    <property type="term" value="P:proteolysis"/>
    <property type="evidence" value="ECO:0007669"/>
    <property type="project" value="UniProtKB-KW"/>
</dbReference>
<dbReference type="Pfam" id="PF19030">
    <property type="entry name" value="TSP1_ADAMTS"/>
    <property type="match status" value="3"/>
</dbReference>
<dbReference type="PROSITE" id="PS50215">
    <property type="entry name" value="ADAM_MEPRO"/>
    <property type="match status" value="1"/>
</dbReference>
<dbReference type="PROSITE" id="PS50092">
    <property type="entry name" value="TSP1"/>
    <property type="match status" value="3"/>
</dbReference>
<evidence type="ECO:0000256" key="9">
    <source>
        <dbReference type="ARBA" id="ARBA00022833"/>
    </source>
</evidence>
<dbReference type="Pfam" id="PF01421">
    <property type="entry name" value="Reprolysin"/>
    <property type="match status" value="1"/>
</dbReference>
<feature type="compositionally biased region" description="Polar residues" evidence="18">
    <location>
        <begin position="1092"/>
        <end position="1194"/>
    </location>
</feature>
<dbReference type="PROSITE" id="PS50900">
    <property type="entry name" value="PLAC"/>
    <property type="match status" value="1"/>
</dbReference>
<feature type="chain" id="PRO_5027665827" evidence="19">
    <location>
        <begin position="23"/>
        <end position="1397"/>
    </location>
</feature>
<evidence type="ECO:0000256" key="1">
    <source>
        <dbReference type="ARBA" id="ARBA00004498"/>
    </source>
</evidence>
<feature type="binding site" evidence="15">
    <location>
        <position position="281"/>
    </location>
    <ligand>
        <name>Ca(2+)</name>
        <dbReference type="ChEBI" id="CHEBI:29108"/>
        <label>2</label>
    </ligand>
</feature>
<dbReference type="FunFam" id="3.40.1620.60:FF:000001">
    <property type="entry name" value="A disintegrin and metalloproteinase with thrombospondin motifs 3"/>
    <property type="match status" value="1"/>
</dbReference>
<evidence type="ECO:0000256" key="10">
    <source>
        <dbReference type="ARBA" id="ARBA00023049"/>
    </source>
</evidence>
<feature type="disulfide bond" evidence="16">
    <location>
        <begin position="437"/>
        <end position="463"/>
    </location>
</feature>
<feature type="binding site" evidence="15 17">
    <location>
        <position position="424"/>
    </location>
    <ligand>
        <name>Zn(2+)</name>
        <dbReference type="ChEBI" id="CHEBI:29105"/>
        <note>catalytic</note>
    </ligand>
</feature>
<feature type="binding site" evidence="15">
    <location>
        <position position="281"/>
    </location>
    <ligand>
        <name>Ca(2+)</name>
        <dbReference type="ChEBI" id="CHEBI:29108"/>
        <label>1</label>
    </ligand>
</feature>
<keyword evidence="8" id="KW-0378">Hydrolase</keyword>
<feature type="disulfide bond" evidence="16">
    <location>
        <begin position="398"/>
        <end position="477"/>
    </location>
</feature>
<feature type="disulfide bond" evidence="16">
    <location>
        <begin position="585"/>
        <end position="622"/>
    </location>
</feature>
<dbReference type="PRINTS" id="PR01857">
    <property type="entry name" value="ADAMTSFAMILY"/>
</dbReference>
<feature type="signal peptide" evidence="19">
    <location>
        <begin position="1"/>
        <end position="22"/>
    </location>
</feature>
<organism evidence="22 23">
    <name type="scientific">Clupea harengus</name>
    <name type="common">Atlantic herring</name>
    <dbReference type="NCBI Taxonomy" id="7950"/>
    <lineage>
        <taxon>Eukaryota</taxon>
        <taxon>Metazoa</taxon>
        <taxon>Chordata</taxon>
        <taxon>Craniata</taxon>
        <taxon>Vertebrata</taxon>
        <taxon>Euteleostomi</taxon>
        <taxon>Actinopterygii</taxon>
        <taxon>Neopterygii</taxon>
        <taxon>Teleostei</taxon>
        <taxon>Clupei</taxon>
        <taxon>Clupeiformes</taxon>
        <taxon>Clupeoidei</taxon>
        <taxon>Clupeidae</taxon>
        <taxon>Clupea</taxon>
    </lineage>
</organism>
<dbReference type="GeneID" id="105906701"/>
<evidence type="ECO:0000256" key="16">
    <source>
        <dbReference type="PIRSR" id="PIRSR613273-3"/>
    </source>
</evidence>
<evidence type="ECO:0000256" key="11">
    <source>
        <dbReference type="ARBA" id="ARBA00023145"/>
    </source>
</evidence>
<reference evidence="23" key="1">
    <citation type="submission" date="2025-08" db="UniProtKB">
        <authorList>
            <consortium name="RefSeq"/>
        </authorList>
    </citation>
    <scope>IDENTIFICATION</scope>
</reference>
<feature type="region of interest" description="Disordered" evidence="18">
    <location>
        <begin position="1092"/>
        <end position="1198"/>
    </location>
</feature>
<dbReference type="Gene3D" id="2.20.100.10">
    <property type="entry name" value="Thrombospondin type-1 (TSP1) repeat"/>
    <property type="match status" value="4"/>
</dbReference>
<dbReference type="FunFam" id="2.20.100.10:FF:000006">
    <property type="entry name" value="A disintegrin and metalloproteinase with thrombospondin motifs 1"/>
    <property type="match status" value="1"/>
</dbReference>
<feature type="compositionally biased region" description="Low complexity" evidence="18">
    <location>
        <begin position="87"/>
        <end position="102"/>
    </location>
</feature>
<feature type="binding site" evidence="15">
    <location>
        <position position="480"/>
    </location>
    <ligand>
        <name>Ca(2+)</name>
        <dbReference type="ChEBI" id="CHEBI:29108"/>
        <label>2</label>
    </ligand>
</feature>
<evidence type="ECO:0000256" key="4">
    <source>
        <dbReference type="ARBA" id="ARBA00022670"/>
    </source>
</evidence>
<keyword evidence="2" id="KW-0964">Secreted</keyword>
<dbReference type="KEGG" id="char:105906701"/>
<dbReference type="GO" id="GO:0046872">
    <property type="term" value="F:metal ion binding"/>
    <property type="evidence" value="ECO:0007669"/>
    <property type="project" value="UniProtKB-KW"/>
</dbReference>
<keyword evidence="13" id="KW-0325">Glycoprotein</keyword>
<evidence type="ECO:0000313" key="23">
    <source>
        <dbReference type="RefSeq" id="XP_031442647.1"/>
    </source>
</evidence>
<gene>
    <name evidence="23" type="primary">LOC105906701</name>
</gene>
<dbReference type="Gene3D" id="2.60.120.830">
    <property type="match status" value="1"/>
</dbReference>
<comment type="subcellular location">
    <subcellularLocation>
        <location evidence="1">Secreted</location>
        <location evidence="1">Extracellular space</location>
        <location evidence="1">Extracellular matrix</location>
    </subcellularLocation>
</comment>
<dbReference type="InterPro" id="IPR041645">
    <property type="entry name" value="ADAMTS_CR_2"/>
</dbReference>
<protein>
    <submittedName>
        <fullName evidence="23">A disintegrin and metalloproteinase with thrombospondin motifs 2-like</fullName>
    </submittedName>
</protein>
<dbReference type="GO" id="GO:0030198">
    <property type="term" value="P:extracellular matrix organization"/>
    <property type="evidence" value="ECO:0007669"/>
    <property type="project" value="InterPro"/>
</dbReference>
<feature type="disulfide bond" evidence="16">
    <location>
        <begin position="600"/>
        <end position="612"/>
    </location>
</feature>
<dbReference type="InterPro" id="IPR002870">
    <property type="entry name" value="Peptidase_M12B_N"/>
</dbReference>
<feature type="binding site" evidence="15 17">
    <location>
        <position position="430"/>
    </location>
    <ligand>
        <name>Zn(2+)</name>
        <dbReference type="ChEBI" id="CHEBI:29105"/>
        <note>catalytic</note>
    </ligand>
</feature>
<keyword evidence="12 16" id="KW-1015">Disulfide bond</keyword>
<feature type="active site" evidence="14 17">
    <location>
        <position position="421"/>
    </location>
</feature>
<keyword evidence="9 15" id="KW-0862">Zinc</keyword>
<feature type="disulfide bond" evidence="16">
    <location>
        <begin position="515"/>
        <end position="538"/>
    </location>
</feature>
<feature type="disulfide bond" evidence="16">
    <location>
        <begin position="589"/>
        <end position="627"/>
    </location>
</feature>
<dbReference type="PANTHER" id="PTHR13723:SF141">
    <property type="entry name" value="A DISINTEGRIN AND METALLOPROTEINASE WITH THROMBOSPONDIN MOTIFS 2"/>
    <property type="match status" value="1"/>
</dbReference>
<keyword evidence="4" id="KW-0645">Protease</keyword>
<keyword evidence="7" id="KW-0677">Repeat</keyword>
<dbReference type="InterPro" id="IPR045371">
    <property type="entry name" value="ADAMTS_CR_3"/>
</dbReference>
<evidence type="ECO:0000256" key="15">
    <source>
        <dbReference type="PIRSR" id="PIRSR613273-2"/>
    </source>
</evidence>
<evidence type="ECO:0000256" key="14">
    <source>
        <dbReference type="PIRSR" id="PIRSR613273-1"/>
    </source>
</evidence>
<feature type="domain" description="Peptidase M12B" evidence="20">
    <location>
        <begin position="278"/>
        <end position="482"/>
    </location>
</feature>
<feature type="binding site" evidence="15">
    <location>
        <position position="477"/>
    </location>
    <ligand>
        <name>Ca(2+)</name>
        <dbReference type="ChEBI" id="CHEBI:29108"/>
        <label>1</label>
    </ligand>
</feature>
<dbReference type="InterPro" id="IPR050439">
    <property type="entry name" value="ADAMTS_ADAMTS-like"/>
</dbReference>
<comment type="cofactor">
    <cofactor evidence="15">
        <name>Zn(2+)</name>
        <dbReference type="ChEBI" id="CHEBI:29105"/>
    </cofactor>
    <text evidence="15">Binds 1 zinc ion per subunit.</text>
</comment>
<feature type="region of interest" description="Disordered" evidence="18">
    <location>
        <begin position="1311"/>
        <end position="1338"/>
    </location>
</feature>